<dbReference type="PANTHER" id="PTHR10773">
    <property type="entry name" value="DNA-DIRECTED RNA POLYMERASES I, II, AND III SUBUNIT RPABC2"/>
    <property type="match status" value="1"/>
</dbReference>
<evidence type="ECO:0000313" key="2">
    <source>
        <dbReference type="EnsemblMetazoa" id="Aqu2.1.05939_001"/>
    </source>
</evidence>
<dbReference type="PANTHER" id="PTHR10773:SF19">
    <property type="match status" value="1"/>
</dbReference>
<sequence length="293" mass="34366">MLEAVFYRSFKSTQRKFESLYYNEQNLYLHALIGRRETKKSVGHSQQPNPTSFPSGKKAGRPSAEESSYTFIYYLHDEKSLNVKVCLKAFCFVFGFGQKRLLVLKQKMKSATDVCIELDRRGKHGNRPQKVPEEVRELVRKHIKTFPTRNSHYSRKDNHGRTYLSPELSIARLYKNFLQIHDPEYLSLDEANLQKKISHQPLEIIRKPPVSQHFYHNVFVSEFNIYFRYPRTDTCSTCDGLSVKIASESDISKKQELKEELEAHKTLAQEGYDAFRFDQQFARDSWSKVQFDS</sequence>
<reference evidence="2" key="1">
    <citation type="submission" date="2017-05" db="UniProtKB">
        <authorList>
            <consortium name="EnsemblMetazoa"/>
        </authorList>
    </citation>
    <scope>IDENTIFICATION</scope>
</reference>
<dbReference type="EnsemblMetazoa" id="Aqu2.1.05939_001">
    <property type="protein sequence ID" value="Aqu2.1.05939_001"/>
    <property type="gene ID" value="Aqu2.1.05939"/>
</dbReference>
<evidence type="ECO:0000256" key="1">
    <source>
        <dbReference type="SAM" id="MobiDB-lite"/>
    </source>
</evidence>
<protein>
    <submittedName>
        <fullName evidence="2">Uncharacterized protein</fullName>
    </submittedName>
</protein>
<feature type="compositionally biased region" description="Polar residues" evidence="1">
    <location>
        <begin position="43"/>
        <end position="54"/>
    </location>
</feature>
<dbReference type="InParanoid" id="A0A1X7SUW1"/>
<proteinExistence type="predicted"/>
<dbReference type="AlphaFoldDB" id="A0A1X7SUW1"/>
<name>A0A1X7SUW1_AMPQE</name>
<organism evidence="2">
    <name type="scientific">Amphimedon queenslandica</name>
    <name type="common">Sponge</name>
    <dbReference type="NCBI Taxonomy" id="400682"/>
    <lineage>
        <taxon>Eukaryota</taxon>
        <taxon>Metazoa</taxon>
        <taxon>Porifera</taxon>
        <taxon>Demospongiae</taxon>
        <taxon>Heteroscleromorpha</taxon>
        <taxon>Haplosclerida</taxon>
        <taxon>Niphatidae</taxon>
        <taxon>Amphimedon</taxon>
    </lineage>
</organism>
<feature type="region of interest" description="Disordered" evidence="1">
    <location>
        <begin position="39"/>
        <end position="62"/>
    </location>
</feature>
<accession>A0A1X7SUW1</accession>
<dbReference type="eggNOG" id="ENOG502SS6R">
    <property type="taxonomic scope" value="Eukaryota"/>
</dbReference>